<dbReference type="RefSeq" id="WP_381485976.1">
    <property type="nucleotide sequence ID" value="NZ_JBHTIK010000002.1"/>
</dbReference>
<dbReference type="Proteomes" id="UP001597124">
    <property type="component" value="Unassembled WGS sequence"/>
</dbReference>
<gene>
    <name evidence="1" type="ORF">ACFQ00_02940</name>
</gene>
<dbReference type="InterPro" id="IPR007396">
    <property type="entry name" value="TR_PAI2-type"/>
</dbReference>
<accession>A0ABW3C0Q4</accession>
<evidence type="ECO:0000313" key="1">
    <source>
        <dbReference type="EMBL" id="MFD0847267.1"/>
    </source>
</evidence>
<sequence length="199" mass="21922">MTRFEQFECDDVRALIETYPLAWVCGSSSANMEASLLPLVGVYGDDGDLVQLIGHMGRSNPLHAALVADPHATILFKGPDAYVSPEHARRRNWGPTWNYVQLKISAEIVFDPLFTETSLRVLLDAVESGRAQPWNADELGARYEGMLVQIIGFRACVTNLSGRFKLGQDEAPGTLQSILGSLPDAATVSWMRRFNAGRL</sequence>
<protein>
    <submittedName>
        <fullName evidence="1">FMN-binding negative transcriptional regulator</fullName>
    </submittedName>
</protein>
<dbReference type="PANTHER" id="PTHR35802">
    <property type="entry name" value="PROTEASE SYNTHASE AND SPORULATION PROTEIN PAI 2"/>
    <property type="match status" value="1"/>
</dbReference>
<organism evidence="1 2">
    <name type="scientific">Sphingosinicella xenopeptidilytica</name>
    <dbReference type="NCBI Taxonomy" id="364098"/>
    <lineage>
        <taxon>Bacteria</taxon>
        <taxon>Pseudomonadati</taxon>
        <taxon>Pseudomonadota</taxon>
        <taxon>Alphaproteobacteria</taxon>
        <taxon>Sphingomonadales</taxon>
        <taxon>Sphingosinicellaceae</taxon>
        <taxon>Sphingosinicella</taxon>
    </lineage>
</organism>
<comment type="caution">
    <text evidence="1">The sequence shown here is derived from an EMBL/GenBank/DDBJ whole genome shotgun (WGS) entry which is preliminary data.</text>
</comment>
<dbReference type="SUPFAM" id="SSF50475">
    <property type="entry name" value="FMN-binding split barrel"/>
    <property type="match status" value="1"/>
</dbReference>
<dbReference type="EMBL" id="JBHTIK010000002">
    <property type="protein sequence ID" value="MFD0847267.1"/>
    <property type="molecule type" value="Genomic_DNA"/>
</dbReference>
<name>A0ABW3C0Q4_SPHXN</name>
<keyword evidence="2" id="KW-1185">Reference proteome</keyword>
<dbReference type="Pfam" id="PF04299">
    <property type="entry name" value="FMN_bind_2"/>
    <property type="match status" value="1"/>
</dbReference>
<proteinExistence type="predicted"/>
<dbReference type="PANTHER" id="PTHR35802:SF1">
    <property type="entry name" value="PROTEASE SYNTHASE AND SPORULATION PROTEIN PAI 2"/>
    <property type="match status" value="1"/>
</dbReference>
<evidence type="ECO:0000313" key="2">
    <source>
        <dbReference type="Proteomes" id="UP001597124"/>
    </source>
</evidence>
<reference evidence="2" key="1">
    <citation type="journal article" date="2019" name="Int. J. Syst. Evol. Microbiol.">
        <title>The Global Catalogue of Microorganisms (GCM) 10K type strain sequencing project: providing services to taxonomists for standard genome sequencing and annotation.</title>
        <authorList>
            <consortium name="The Broad Institute Genomics Platform"/>
            <consortium name="The Broad Institute Genome Sequencing Center for Infectious Disease"/>
            <person name="Wu L."/>
            <person name="Ma J."/>
        </authorList>
    </citation>
    <scope>NUCLEOTIDE SEQUENCE [LARGE SCALE GENOMIC DNA]</scope>
    <source>
        <strain evidence="2">CCUG 52537</strain>
    </source>
</reference>
<dbReference type="Gene3D" id="2.30.110.10">
    <property type="entry name" value="Electron Transport, Fmn-binding Protein, Chain A"/>
    <property type="match status" value="1"/>
</dbReference>
<dbReference type="InterPro" id="IPR012349">
    <property type="entry name" value="Split_barrel_FMN-bd"/>
</dbReference>